<evidence type="ECO:0000313" key="2">
    <source>
        <dbReference type="Proteomes" id="UP001209681"/>
    </source>
</evidence>
<dbReference type="EMBL" id="JAPFPW010000012">
    <property type="protein sequence ID" value="MCW7754482.1"/>
    <property type="molecule type" value="Genomic_DNA"/>
</dbReference>
<sequence>MNKKITCEDVQLALRRLPTGLCRRFQRIPVPERMAVLEEAGVPVSRMGDGMEEEDIRSLDKAIRYKDSKVQLVRMVLMGRIKNDMEDPETAEAMAAYILERHSLDSVHDVYDERYRGKPMPDAVVSS</sequence>
<protein>
    <submittedName>
        <fullName evidence="1">Uncharacterized protein</fullName>
    </submittedName>
</protein>
<name>A0ABT3NAJ4_9BACT</name>
<evidence type="ECO:0000313" key="1">
    <source>
        <dbReference type="EMBL" id="MCW7754482.1"/>
    </source>
</evidence>
<organism evidence="1 2">
    <name type="scientific">Desulfobotulus pelophilus</name>
    <dbReference type="NCBI Taxonomy" id="2823377"/>
    <lineage>
        <taxon>Bacteria</taxon>
        <taxon>Pseudomonadati</taxon>
        <taxon>Thermodesulfobacteriota</taxon>
        <taxon>Desulfobacteria</taxon>
        <taxon>Desulfobacterales</taxon>
        <taxon>Desulfobacteraceae</taxon>
        <taxon>Desulfobotulus</taxon>
    </lineage>
</organism>
<gene>
    <name evidence="1" type="ORF">OOT00_10845</name>
</gene>
<proteinExistence type="predicted"/>
<dbReference type="RefSeq" id="WP_265425399.1">
    <property type="nucleotide sequence ID" value="NZ_JAPFPW010000012.1"/>
</dbReference>
<dbReference type="Proteomes" id="UP001209681">
    <property type="component" value="Unassembled WGS sequence"/>
</dbReference>
<reference evidence="1 2" key="1">
    <citation type="submission" date="2022-11" db="EMBL/GenBank/DDBJ databases">
        <title>Desulfobotulus tamanensis H1 sp. nov. - anaerobic, alkaliphilic, sulphate reducing bacterium isolated from terrestrial mud volcano.</title>
        <authorList>
            <person name="Frolova A."/>
            <person name="Merkel A.Y."/>
            <person name="Slobodkin A.I."/>
        </authorList>
    </citation>
    <scope>NUCLEOTIDE SEQUENCE [LARGE SCALE GENOMIC DNA]</scope>
    <source>
        <strain evidence="1 2">H1</strain>
    </source>
</reference>
<comment type="caution">
    <text evidence="1">The sequence shown here is derived from an EMBL/GenBank/DDBJ whole genome shotgun (WGS) entry which is preliminary data.</text>
</comment>
<accession>A0ABT3NAJ4</accession>
<keyword evidence="2" id="KW-1185">Reference proteome</keyword>